<dbReference type="SUPFAM" id="SSF52113">
    <property type="entry name" value="BRCT domain"/>
    <property type="match status" value="1"/>
</dbReference>
<dbReference type="InterPro" id="IPR000253">
    <property type="entry name" value="FHA_dom"/>
</dbReference>
<dbReference type="InterPro" id="IPR043014">
    <property type="entry name" value="Nibrin_BRCT2_sf"/>
</dbReference>
<dbReference type="Proteomes" id="UP001329430">
    <property type="component" value="Chromosome 6"/>
</dbReference>
<evidence type="ECO:0000256" key="2">
    <source>
        <dbReference type="ARBA" id="ARBA00004286"/>
    </source>
</evidence>
<dbReference type="Gene3D" id="2.60.200.20">
    <property type="match status" value="1"/>
</dbReference>
<dbReference type="Pfam" id="PF00498">
    <property type="entry name" value="FHA"/>
    <property type="match status" value="1"/>
</dbReference>
<evidence type="ECO:0000256" key="8">
    <source>
        <dbReference type="ARBA" id="ARBA00044757"/>
    </source>
</evidence>
<dbReference type="InterPro" id="IPR040227">
    <property type="entry name" value="Nibrin-rel"/>
</dbReference>
<keyword evidence="12" id="KW-1185">Reference proteome</keyword>
<keyword evidence="5" id="KW-0234">DNA repair</keyword>
<feature type="compositionally biased region" description="Polar residues" evidence="9">
    <location>
        <begin position="483"/>
        <end position="498"/>
    </location>
</feature>
<comment type="subcellular location">
    <subcellularLocation>
        <location evidence="2">Chromosome</location>
    </subcellularLocation>
    <subcellularLocation>
        <location evidence="1">Nucleus</location>
    </subcellularLocation>
</comment>
<dbReference type="GO" id="GO:0000724">
    <property type="term" value="P:double-strand break repair via homologous recombination"/>
    <property type="evidence" value="ECO:0007669"/>
    <property type="project" value="TreeGrafter"/>
</dbReference>
<dbReference type="GO" id="GO:0003684">
    <property type="term" value="F:damaged DNA binding"/>
    <property type="evidence" value="ECO:0007669"/>
    <property type="project" value="TreeGrafter"/>
</dbReference>
<dbReference type="SUPFAM" id="SSF49879">
    <property type="entry name" value="SMAD/FHA domain"/>
    <property type="match status" value="1"/>
</dbReference>
<dbReference type="CDD" id="cd17741">
    <property type="entry name" value="BRCT_nibrin"/>
    <property type="match status" value="1"/>
</dbReference>
<dbReference type="PROSITE" id="PS50006">
    <property type="entry name" value="FHA_DOMAIN"/>
    <property type="match status" value="1"/>
</dbReference>
<reference evidence="11 12" key="1">
    <citation type="journal article" date="2024" name="Insects">
        <title>An Improved Chromosome-Level Genome Assembly of the Firefly Pyrocoelia pectoralis.</title>
        <authorList>
            <person name="Fu X."/>
            <person name="Meyer-Rochow V.B."/>
            <person name="Ballantyne L."/>
            <person name="Zhu X."/>
        </authorList>
    </citation>
    <scope>NUCLEOTIDE SEQUENCE [LARGE SCALE GENOMIC DNA]</scope>
    <source>
        <strain evidence="11">XCY_ONT2</strain>
    </source>
</reference>
<dbReference type="InterPro" id="IPR008984">
    <property type="entry name" value="SMAD_FHA_dom_sf"/>
</dbReference>
<gene>
    <name evidence="11" type="ORF">RI129_008745</name>
</gene>
<dbReference type="SMART" id="SM00240">
    <property type="entry name" value="FHA"/>
    <property type="match status" value="1"/>
</dbReference>
<protein>
    <recommendedName>
        <fullName evidence="10">FHA domain-containing protein</fullName>
    </recommendedName>
</protein>
<feature type="domain" description="FHA" evidence="10">
    <location>
        <begin position="21"/>
        <end position="71"/>
    </location>
</feature>
<organism evidence="11 12">
    <name type="scientific">Pyrocoelia pectoralis</name>
    <dbReference type="NCBI Taxonomy" id="417401"/>
    <lineage>
        <taxon>Eukaryota</taxon>
        <taxon>Metazoa</taxon>
        <taxon>Ecdysozoa</taxon>
        <taxon>Arthropoda</taxon>
        <taxon>Hexapoda</taxon>
        <taxon>Insecta</taxon>
        <taxon>Pterygota</taxon>
        <taxon>Neoptera</taxon>
        <taxon>Endopterygota</taxon>
        <taxon>Coleoptera</taxon>
        <taxon>Polyphaga</taxon>
        <taxon>Elateriformia</taxon>
        <taxon>Elateroidea</taxon>
        <taxon>Lampyridae</taxon>
        <taxon>Lampyrinae</taxon>
        <taxon>Pyrocoelia</taxon>
    </lineage>
</organism>
<keyword evidence="3" id="KW-0158">Chromosome</keyword>
<evidence type="ECO:0000256" key="4">
    <source>
        <dbReference type="ARBA" id="ARBA00022763"/>
    </source>
</evidence>
<dbReference type="Gene3D" id="3.40.50.10980">
    <property type="entry name" value="Nibrin, BRCT2 domain"/>
    <property type="match status" value="1"/>
</dbReference>
<keyword evidence="4" id="KW-0227">DNA damage</keyword>
<dbReference type="Gene3D" id="3.40.50.10190">
    <property type="entry name" value="BRCT domain"/>
    <property type="match status" value="1"/>
</dbReference>
<keyword evidence="7" id="KW-0131">Cell cycle</keyword>
<dbReference type="InterPro" id="IPR036420">
    <property type="entry name" value="BRCT_dom_sf"/>
</dbReference>
<comment type="similarity">
    <text evidence="8">Belongs to the Nibrin family.</text>
</comment>
<dbReference type="InterPro" id="IPR032429">
    <property type="entry name" value="Nibrin_BRCT2"/>
</dbReference>
<evidence type="ECO:0000256" key="6">
    <source>
        <dbReference type="ARBA" id="ARBA00023242"/>
    </source>
</evidence>
<evidence type="ECO:0000256" key="1">
    <source>
        <dbReference type="ARBA" id="ARBA00004123"/>
    </source>
</evidence>
<sequence>MYFILIGKNDARFYLLPHTTYTVGRKDPCNILITNDESISRKHAVLTVTKEEITITDSGSRYGTFVNETRLKTNASTVLREGYTVKFGMFQSIYKLQTMSVVNTTSGIKSEHKTQLKNNMNILGGLMVQNWTEQCNYVTVEEMMLTVKVLSALVVGVPIVCVKYWDDYVNCLKENKPVPDVKEYQPKCSEVVINENVSLEYREERKNLFKNKVFVFPKKGDKEKIASLIKLAGGESVSWDVHPLSIDKIGNDQLAEYIVMQTNNINDSIKQNKELEDFINHYTSAGNRTVPLQEIALAVINCSCEKDCNPKFNRKAYVFKTSTQKDIRSQVFLAMPTQSMELNTELIDLKNETIIPQSFDNDLHVPNKIEIIDKSLENKLTEDKKVVIEIDDSLPLKRESDSTHNERDCKRIKVDESSINFRDNESTSQERKQDVNPKPTSPKSLFAFNNTNIATDNLNSIVHNNPFTRKRKADADGELNLSKKPSQMDGTTSSSPSASGKKVINPFSNLFRSNNVPQRENLETSKVTSTPKKKSNEKVPKKNENSLEIDFSAISVVNNDLEKSFQWITKSTMKSCLADCINDQKDDTDQDMLLFINSFRDAIIIQTEDMVVHKRKKVVFEKNVCGSNVTNYKKFKKVQPLRVQKTIIPESKYVSVICSNNNECEYVQELVEDETDNMDSEPIQARPIGRQYVF</sequence>
<dbReference type="AlphaFoldDB" id="A0AAN7ZKE6"/>
<feature type="region of interest" description="Disordered" evidence="9">
    <location>
        <begin position="479"/>
        <end position="542"/>
    </location>
</feature>
<dbReference type="CDD" id="cd22667">
    <property type="entry name" value="FHA_NBN"/>
    <property type="match status" value="1"/>
</dbReference>
<dbReference type="GO" id="GO:0005694">
    <property type="term" value="C:chromosome"/>
    <property type="evidence" value="ECO:0007669"/>
    <property type="project" value="UniProtKB-SubCell"/>
</dbReference>
<evidence type="ECO:0000256" key="5">
    <source>
        <dbReference type="ARBA" id="ARBA00023204"/>
    </source>
</evidence>
<evidence type="ECO:0000313" key="12">
    <source>
        <dbReference type="Proteomes" id="UP001329430"/>
    </source>
</evidence>
<name>A0AAN7ZKE6_9COLE</name>
<evidence type="ECO:0000256" key="7">
    <source>
        <dbReference type="ARBA" id="ARBA00023306"/>
    </source>
</evidence>
<accession>A0AAN7ZKE6</accession>
<evidence type="ECO:0000256" key="9">
    <source>
        <dbReference type="SAM" id="MobiDB-lite"/>
    </source>
</evidence>
<comment type="caution">
    <text evidence="11">The sequence shown here is derived from an EMBL/GenBank/DDBJ whole genome shotgun (WGS) entry which is preliminary data.</text>
</comment>
<dbReference type="PANTHER" id="PTHR12162">
    <property type="entry name" value="NIBRIN-RELATED"/>
    <property type="match status" value="1"/>
</dbReference>
<feature type="region of interest" description="Disordered" evidence="9">
    <location>
        <begin position="398"/>
        <end position="446"/>
    </location>
</feature>
<evidence type="ECO:0000259" key="10">
    <source>
        <dbReference type="PROSITE" id="PS50006"/>
    </source>
</evidence>
<dbReference type="GO" id="GO:0007095">
    <property type="term" value="P:mitotic G2 DNA damage checkpoint signaling"/>
    <property type="evidence" value="ECO:0007669"/>
    <property type="project" value="InterPro"/>
</dbReference>
<dbReference type="FunFam" id="2.60.200.20:FF:000017">
    <property type="entry name" value="Nibrin"/>
    <property type="match status" value="1"/>
</dbReference>
<dbReference type="GO" id="GO:0030870">
    <property type="term" value="C:Mre11 complex"/>
    <property type="evidence" value="ECO:0007669"/>
    <property type="project" value="InterPro"/>
</dbReference>
<evidence type="ECO:0000256" key="3">
    <source>
        <dbReference type="ARBA" id="ARBA00022454"/>
    </source>
</evidence>
<feature type="compositionally biased region" description="Basic and acidic residues" evidence="9">
    <location>
        <begin position="398"/>
        <end position="435"/>
    </location>
</feature>
<keyword evidence="6" id="KW-0539">Nucleus</keyword>
<feature type="compositionally biased region" description="Polar residues" evidence="9">
    <location>
        <begin position="506"/>
        <end position="518"/>
    </location>
</feature>
<dbReference type="EMBL" id="JAVRBK010000006">
    <property type="protein sequence ID" value="KAK5642578.1"/>
    <property type="molecule type" value="Genomic_DNA"/>
</dbReference>
<evidence type="ECO:0000313" key="11">
    <source>
        <dbReference type="EMBL" id="KAK5642578.1"/>
    </source>
</evidence>
<proteinExistence type="inferred from homology"/>
<dbReference type="Pfam" id="PF16508">
    <property type="entry name" value="NIBRIN_BRCT_II"/>
    <property type="match status" value="1"/>
</dbReference>
<dbReference type="PANTHER" id="PTHR12162:SF0">
    <property type="entry name" value="NIBRIN"/>
    <property type="match status" value="1"/>
</dbReference>